<dbReference type="AlphaFoldDB" id="A0A8J3NJ01"/>
<organism evidence="2 3">
    <name type="scientific">Catellatospora bangladeshensis</name>
    <dbReference type="NCBI Taxonomy" id="310355"/>
    <lineage>
        <taxon>Bacteria</taxon>
        <taxon>Bacillati</taxon>
        <taxon>Actinomycetota</taxon>
        <taxon>Actinomycetes</taxon>
        <taxon>Micromonosporales</taxon>
        <taxon>Micromonosporaceae</taxon>
        <taxon>Catellatospora</taxon>
    </lineage>
</organism>
<dbReference type="GO" id="GO:0016758">
    <property type="term" value="F:hexosyltransferase activity"/>
    <property type="evidence" value="ECO:0007669"/>
    <property type="project" value="InterPro"/>
</dbReference>
<dbReference type="EMBL" id="BONF01000013">
    <property type="protein sequence ID" value="GIF81418.1"/>
    <property type="molecule type" value="Genomic_DNA"/>
</dbReference>
<evidence type="ECO:0000259" key="1">
    <source>
        <dbReference type="Pfam" id="PF04101"/>
    </source>
</evidence>
<proteinExistence type="predicted"/>
<dbReference type="InterPro" id="IPR027417">
    <property type="entry name" value="P-loop_NTPase"/>
</dbReference>
<sequence>MTTPFETHAQVGLTVPAPRRPERDAVLVVVGTDVHPFDRLLDWAGRITAEQQVPCVMQYGSSAARDLPGSAAFFDHETLGERLRQAGVVVCHGGPATITEARRAGHKPIVVPRDPTLGEHVDDHQQRFAARMGELGMVELCRTEEEFRAALLAALADPTRLHISGSEAGAAAVEAAKRVGAIADGLVTRPSRGLLPTDEVTVLFIGGWGRSGSTLTDRMLGQAADTCAVGEVTHIWERALRDNERCGCGSAFDDCPFWAKVGDVAFGGWHTLDLADVMALKTRVDRMRFVPRMALPYWLNRRKADLRAYGELHRRLYRAIAEVSGARVVVDSSKHASLAFALRHARGVDLRVLHLVRDGRAVAYSWSREVRRPEIVGAEVYMPQYSTVQSGVLWSVHNALFHVLDWAGVPTLRLRYEDVVAQPGDGLRRIREFAGLGPGGLDFLSDPAPGAELPVAQLETTHTVAGNPMRFTTGRVELRLDAAWRGKLAARKRRVLSLITWPGRVRYGYLNWRQK</sequence>
<evidence type="ECO:0000313" key="3">
    <source>
        <dbReference type="Proteomes" id="UP000601223"/>
    </source>
</evidence>
<dbReference type="SUPFAM" id="SSF52540">
    <property type="entry name" value="P-loop containing nucleoside triphosphate hydrolases"/>
    <property type="match status" value="1"/>
</dbReference>
<protein>
    <recommendedName>
        <fullName evidence="1">Glycosyl transferase family 28 C-terminal domain-containing protein</fullName>
    </recommendedName>
</protein>
<dbReference type="InterPro" id="IPR007235">
    <property type="entry name" value="Glyco_trans_28_C"/>
</dbReference>
<dbReference type="Gene3D" id="3.40.50.300">
    <property type="entry name" value="P-loop containing nucleotide triphosphate hydrolases"/>
    <property type="match status" value="1"/>
</dbReference>
<evidence type="ECO:0000313" key="2">
    <source>
        <dbReference type="EMBL" id="GIF81418.1"/>
    </source>
</evidence>
<dbReference type="Pfam" id="PF13469">
    <property type="entry name" value="Sulfotransfer_3"/>
    <property type="match status" value="1"/>
</dbReference>
<dbReference type="RefSeq" id="WP_239125711.1">
    <property type="nucleotide sequence ID" value="NZ_BONF01000013.1"/>
</dbReference>
<dbReference type="Gene3D" id="3.40.50.2000">
    <property type="entry name" value="Glycogen Phosphorylase B"/>
    <property type="match status" value="1"/>
</dbReference>
<gene>
    <name evidence="2" type="ORF">Cba03nite_27670</name>
</gene>
<dbReference type="SUPFAM" id="SSF53756">
    <property type="entry name" value="UDP-Glycosyltransferase/glycogen phosphorylase"/>
    <property type="match status" value="1"/>
</dbReference>
<accession>A0A8J3NJ01</accession>
<name>A0A8J3NJ01_9ACTN</name>
<comment type="caution">
    <text evidence="2">The sequence shown here is derived from an EMBL/GenBank/DDBJ whole genome shotgun (WGS) entry which is preliminary data.</text>
</comment>
<dbReference type="Pfam" id="PF04101">
    <property type="entry name" value="Glyco_tran_28_C"/>
    <property type="match status" value="1"/>
</dbReference>
<reference evidence="2 3" key="1">
    <citation type="submission" date="2021-01" db="EMBL/GenBank/DDBJ databases">
        <title>Whole genome shotgun sequence of Catellatospora bangladeshensis NBRC 107357.</title>
        <authorList>
            <person name="Komaki H."/>
            <person name="Tamura T."/>
        </authorList>
    </citation>
    <scope>NUCLEOTIDE SEQUENCE [LARGE SCALE GENOMIC DNA]</scope>
    <source>
        <strain evidence="2 3">NBRC 107357</strain>
    </source>
</reference>
<keyword evidence="3" id="KW-1185">Reference proteome</keyword>
<feature type="domain" description="Glycosyl transferase family 28 C-terminal" evidence="1">
    <location>
        <begin position="56"/>
        <end position="178"/>
    </location>
</feature>
<dbReference type="Proteomes" id="UP000601223">
    <property type="component" value="Unassembled WGS sequence"/>
</dbReference>